<name>A0ABD3QJY3_9STRA</name>
<dbReference type="InterPro" id="IPR000719">
    <property type="entry name" value="Prot_kinase_dom"/>
</dbReference>
<dbReference type="PANTHER" id="PTHR43173">
    <property type="entry name" value="ABC1 FAMILY PROTEIN"/>
    <property type="match status" value="1"/>
</dbReference>
<evidence type="ECO:0000256" key="1">
    <source>
        <dbReference type="SAM" id="MobiDB-lite"/>
    </source>
</evidence>
<dbReference type="InterPro" id="IPR004147">
    <property type="entry name" value="ABC1_dom"/>
</dbReference>
<sequence length="610" mass="67821">MRAIKLERTSLARAPRRRTTMKLLLHLLLLACFTTSNTHAFSSPSRLRITAPHLSSTATPENETQSSSSSASVDFPPPLTKVQRLQRAAKFWSSALPIVLSYYSKSAELRVKESFTGIALTEEEQELIWSEQHEKGARKLADTITSLKGFYVKTAQIISIRRDLFPKEYTEALSIFTDNVDPLPVELIKTVVEKELLVQGETFEDIFAEFDPKPLGAASVAQVHRAVLTEKYGSKEVAVKIQRPSIESKLMGDIANLKQLAKTFRESDALPLDYYTVFSELEKQLQDEFDFVAEAVAMDRIYETVTRDGESGLPCESPIVLPRPVTGLISKRVLVMDYLKGVPLSRAAEEMLKRGIQPDSPESQLFGRKLLRSLTDVFGRCILETGFFHADPHPGNIFVLDDGRIGLIDFGQVKQISGRARETLAKVMIALDDRECDENPADLETISRLALELGVELNEGTPPVAPAAVAMWLFDGSVDQLPGGYDKGELSPNSPVKALKSFPQDLVLVGRSTILIKGLSSRLNIPWSLSKEWAPTARKVLAAGTKQSAIAEKRSSKIRMKDVLRLLGSWSRGKVTRAVQRLPSPMRTKVAAVALHLQKRREAREFKSKK</sequence>
<feature type="compositionally biased region" description="Polar residues" evidence="1">
    <location>
        <begin position="55"/>
        <end position="65"/>
    </location>
</feature>
<feature type="chain" id="PRO_5044878344" description="Protein kinase domain-containing protein" evidence="2">
    <location>
        <begin position="41"/>
        <end position="610"/>
    </location>
</feature>
<keyword evidence="2" id="KW-0732">Signal</keyword>
<proteinExistence type="predicted"/>
<evidence type="ECO:0000259" key="3">
    <source>
        <dbReference type="PROSITE" id="PS50011"/>
    </source>
</evidence>
<dbReference type="PANTHER" id="PTHR43173:SF12">
    <property type="entry name" value="PROTEIN KINASE SUPERFAMILY PROTEIN"/>
    <property type="match status" value="1"/>
</dbReference>
<feature type="region of interest" description="Disordered" evidence="1">
    <location>
        <begin position="55"/>
        <end position="75"/>
    </location>
</feature>
<dbReference type="Pfam" id="PF03109">
    <property type="entry name" value="ABC1"/>
    <property type="match status" value="1"/>
</dbReference>
<dbReference type="InterPro" id="IPR051130">
    <property type="entry name" value="Mito_struct-func_regulator"/>
</dbReference>
<dbReference type="SUPFAM" id="SSF56112">
    <property type="entry name" value="Protein kinase-like (PK-like)"/>
    <property type="match status" value="1"/>
</dbReference>
<dbReference type="CDD" id="cd05121">
    <property type="entry name" value="ABC1_ADCK3-like"/>
    <property type="match status" value="1"/>
</dbReference>
<gene>
    <name evidence="4" type="ORF">ACHAWO_009814</name>
</gene>
<organism evidence="4 5">
    <name type="scientific">Cyclotella atomus</name>
    <dbReference type="NCBI Taxonomy" id="382360"/>
    <lineage>
        <taxon>Eukaryota</taxon>
        <taxon>Sar</taxon>
        <taxon>Stramenopiles</taxon>
        <taxon>Ochrophyta</taxon>
        <taxon>Bacillariophyta</taxon>
        <taxon>Coscinodiscophyceae</taxon>
        <taxon>Thalassiosirophycidae</taxon>
        <taxon>Stephanodiscales</taxon>
        <taxon>Stephanodiscaceae</taxon>
        <taxon>Cyclotella</taxon>
    </lineage>
</organism>
<dbReference type="Proteomes" id="UP001530400">
    <property type="component" value="Unassembled WGS sequence"/>
</dbReference>
<evidence type="ECO:0000313" key="4">
    <source>
        <dbReference type="EMBL" id="KAL3800570.1"/>
    </source>
</evidence>
<feature type="domain" description="Protein kinase" evidence="3">
    <location>
        <begin position="209"/>
        <end position="550"/>
    </location>
</feature>
<keyword evidence="5" id="KW-1185">Reference proteome</keyword>
<evidence type="ECO:0000256" key="2">
    <source>
        <dbReference type="SAM" id="SignalP"/>
    </source>
</evidence>
<comment type="caution">
    <text evidence="4">The sequence shown here is derived from an EMBL/GenBank/DDBJ whole genome shotgun (WGS) entry which is preliminary data.</text>
</comment>
<accession>A0ABD3QJY3</accession>
<evidence type="ECO:0000313" key="5">
    <source>
        <dbReference type="Proteomes" id="UP001530400"/>
    </source>
</evidence>
<feature type="signal peptide" evidence="2">
    <location>
        <begin position="1"/>
        <end position="40"/>
    </location>
</feature>
<reference evidence="4 5" key="1">
    <citation type="submission" date="2024-10" db="EMBL/GenBank/DDBJ databases">
        <title>Updated reference genomes for cyclostephanoid diatoms.</title>
        <authorList>
            <person name="Roberts W.R."/>
            <person name="Alverson A.J."/>
        </authorList>
    </citation>
    <scope>NUCLEOTIDE SEQUENCE [LARGE SCALE GENOMIC DNA]</scope>
    <source>
        <strain evidence="4 5">AJA010-31</strain>
    </source>
</reference>
<dbReference type="EMBL" id="JALLPJ020000156">
    <property type="protein sequence ID" value="KAL3800570.1"/>
    <property type="molecule type" value="Genomic_DNA"/>
</dbReference>
<protein>
    <recommendedName>
        <fullName evidence="3">Protein kinase domain-containing protein</fullName>
    </recommendedName>
</protein>
<dbReference type="InterPro" id="IPR011009">
    <property type="entry name" value="Kinase-like_dom_sf"/>
</dbReference>
<dbReference type="AlphaFoldDB" id="A0ABD3QJY3"/>
<dbReference type="PROSITE" id="PS50011">
    <property type="entry name" value="PROTEIN_KINASE_DOM"/>
    <property type="match status" value="1"/>
</dbReference>